<evidence type="ECO:0000313" key="2">
    <source>
        <dbReference type="Proteomes" id="UP000588098"/>
    </source>
</evidence>
<sequence>MTLAVSRPTRLITTARTEDAVSDGLGWIEYVWRSMADDGNLYFTCARGIGPQELAARVAGGPIHVLPALKAREAGAIVNGETVSSVGRIGTSGEWSYLVETGWCPGWDLPAEVSRDGVEVLVLDPQPDNPPHIMTYSKDGRGLSTCMFDAYGDTEGPLRDAFTEAGMLAGFDEEKKGPADTDRRLLGAVGKYFDLSLPRLTILEGRLPAVITRTSPPS</sequence>
<dbReference type="Proteomes" id="UP000588098">
    <property type="component" value="Unassembled WGS sequence"/>
</dbReference>
<dbReference type="AlphaFoldDB" id="A0A7W9V1B9"/>
<name>A0A7W9V1B9_9ACTN</name>
<evidence type="ECO:0000313" key="1">
    <source>
        <dbReference type="EMBL" id="MBB5939030.1"/>
    </source>
</evidence>
<keyword evidence="2" id="KW-1185">Reference proteome</keyword>
<reference evidence="1 2" key="1">
    <citation type="submission" date="2020-08" db="EMBL/GenBank/DDBJ databases">
        <title>Genomic Encyclopedia of Type Strains, Phase III (KMG-III): the genomes of soil and plant-associated and newly described type strains.</title>
        <authorList>
            <person name="Whitman W."/>
        </authorList>
    </citation>
    <scope>NUCLEOTIDE SEQUENCE [LARGE SCALE GENOMIC DNA]</scope>
    <source>
        <strain evidence="1 2">CECT 8305</strain>
    </source>
</reference>
<dbReference type="RefSeq" id="WP_184577439.1">
    <property type="nucleotide sequence ID" value="NZ_JACHJL010000020.1"/>
</dbReference>
<accession>A0A7W9V1B9</accession>
<organism evidence="1 2">
    <name type="scientific">Streptomyces zagrosensis</name>
    <dbReference type="NCBI Taxonomy" id="1042984"/>
    <lineage>
        <taxon>Bacteria</taxon>
        <taxon>Bacillati</taxon>
        <taxon>Actinomycetota</taxon>
        <taxon>Actinomycetes</taxon>
        <taxon>Kitasatosporales</taxon>
        <taxon>Streptomycetaceae</taxon>
        <taxon>Streptomyces</taxon>
    </lineage>
</organism>
<protein>
    <submittedName>
        <fullName evidence="1">Uncharacterized protein</fullName>
    </submittedName>
</protein>
<dbReference type="EMBL" id="JACHJL010000020">
    <property type="protein sequence ID" value="MBB5939030.1"/>
    <property type="molecule type" value="Genomic_DNA"/>
</dbReference>
<proteinExistence type="predicted"/>
<gene>
    <name evidence="1" type="ORF">FHS42_006122</name>
</gene>
<comment type="caution">
    <text evidence="1">The sequence shown here is derived from an EMBL/GenBank/DDBJ whole genome shotgun (WGS) entry which is preliminary data.</text>
</comment>